<name>A0A7U4THD5_DESA2</name>
<dbReference type="InterPro" id="IPR002052">
    <property type="entry name" value="DNA_methylase_N6_adenine_CS"/>
</dbReference>
<feature type="domain" description="Type ISP restriction-modification enzyme LLaBIII C-terminal specificity" evidence="8">
    <location>
        <begin position="677"/>
        <end position="1007"/>
    </location>
</feature>
<dbReference type="GO" id="GO:0032259">
    <property type="term" value="P:methylation"/>
    <property type="evidence" value="ECO:0007669"/>
    <property type="project" value="UniProtKB-KW"/>
</dbReference>
<evidence type="ECO:0000259" key="7">
    <source>
        <dbReference type="Pfam" id="PF02384"/>
    </source>
</evidence>
<dbReference type="AlphaFoldDB" id="A0A7U4THD5"/>
<evidence type="ECO:0000256" key="2">
    <source>
        <dbReference type="ARBA" id="ARBA00011900"/>
    </source>
</evidence>
<dbReference type="Pfam" id="PF02384">
    <property type="entry name" value="N6_Mtase"/>
    <property type="match status" value="1"/>
</dbReference>
<comment type="catalytic activity">
    <reaction evidence="6">
        <text>a 2'-deoxyadenosine in DNA + S-adenosyl-L-methionine = an N(6)-methyl-2'-deoxyadenosine in DNA + S-adenosyl-L-homocysteine + H(+)</text>
        <dbReference type="Rhea" id="RHEA:15197"/>
        <dbReference type="Rhea" id="RHEA-COMP:12418"/>
        <dbReference type="Rhea" id="RHEA-COMP:12419"/>
        <dbReference type="ChEBI" id="CHEBI:15378"/>
        <dbReference type="ChEBI" id="CHEBI:57856"/>
        <dbReference type="ChEBI" id="CHEBI:59789"/>
        <dbReference type="ChEBI" id="CHEBI:90615"/>
        <dbReference type="ChEBI" id="CHEBI:90616"/>
        <dbReference type="EC" id="2.1.1.72"/>
    </reaction>
</comment>
<protein>
    <recommendedName>
        <fullName evidence="2">site-specific DNA-methyltransferase (adenine-specific)</fullName>
        <ecNumber evidence="2">2.1.1.72</ecNumber>
    </recommendedName>
</protein>
<dbReference type="InterPro" id="IPR029063">
    <property type="entry name" value="SAM-dependent_MTases_sf"/>
</dbReference>
<dbReference type="EC" id="2.1.1.72" evidence="2"/>
<comment type="similarity">
    <text evidence="1">Belongs to the N(4)/N(6)-methyltransferase family.</text>
</comment>
<evidence type="ECO:0000256" key="5">
    <source>
        <dbReference type="ARBA" id="ARBA00022747"/>
    </source>
</evidence>
<dbReference type="PRINTS" id="PR00507">
    <property type="entry name" value="N12N6MTFRASE"/>
</dbReference>
<dbReference type="KEGG" id="daw:HS1_000320"/>
<evidence type="ECO:0000256" key="6">
    <source>
        <dbReference type="ARBA" id="ARBA00047942"/>
    </source>
</evidence>
<gene>
    <name evidence="9" type="ORF">HS1_000320</name>
</gene>
<accession>A0A7U4THD5</accession>
<dbReference type="InterPro" id="IPR003356">
    <property type="entry name" value="DNA_methylase_A-5"/>
</dbReference>
<dbReference type="PROSITE" id="PS00092">
    <property type="entry name" value="N6_MTASE"/>
    <property type="match status" value="1"/>
</dbReference>
<dbReference type="GO" id="GO:0009307">
    <property type="term" value="P:DNA restriction-modification system"/>
    <property type="evidence" value="ECO:0007669"/>
    <property type="project" value="UniProtKB-KW"/>
</dbReference>
<proteinExistence type="inferred from homology"/>
<feature type="domain" description="DNA methylase adenine-specific" evidence="7">
    <location>
        <begin position="307"/>
        <end position="503"/>
    </location>
</feature>
<dbReference type="GO" id="GO:0009007">
    <property type="term" value="F:site-specific DNA-methyltransferase (adenine-specific) activity"/>
    <property type="evidence" value="ECO:0007669"/>
    <property type="project" value="UniProtKB-EC"/>
</dbReference>
<evidence type="ECO:0000256" key="1">
    <source>
        <dbReference type="ARBA" id="ARBA00006594"/>
    </source>
</evidence>
<reference evidence="9 10" key="1">
    <citation type="submission" date="2015-10" db="EMBL/GenBank/DDBJ databases">
        <title>Candidatus Desulfofervidus auxilii, a hydrogenotrophic sulfate-reducing bacterium involved in the thermophilic anaerobic oxidation of methane.</title>
        <authorList>
            <person name="Krukenberg V."/>
            <person name="Richter M."/>
            <person name="Wegener G."/>
        </authorList>
    </citation>
    <scope>NUCLEOTIDE SEQUENCE [LARGE SCALE GENOMIC DNA]</scope>
    <source>
        <strain evidence="9 10">HS1</strain>
    </source>
</reference>
<keyword evidence="3 9" id="KW-0489">Methyltransferase</keyword>
<keyword evidence="5" id="KW-0680">Restriction system</keyword>
<keyword evidence="4 9" id="KW-0808">Transferase</keyword>
<evidence type="ECO:0000313" key="10">
    <source>
        <dbReference type="Proteomes" id="UP000070560"/>
    </source>
</evidence>
<dbReference type="SUPFAM" id="SSF53335">
    <property type="entry name" value="S-adenosyl-L-methionine-dependent methyltransferases"/>
    <property type="match status" value="1"/>
</dbReference>
<sequence>MMKKQKDKLKRLISNYFKEIHKIYVSGGFREESFYPCFKRLVEECSRLVLTEKETSVLVQPKRTEVGIPDFLIRANGEIIGYIETKTPNENLKDVEDSEQLRRYRNSLPNLILTNFLEFRLYRQSNLVQEVEVGRKFILQNLRQPPVPEKLDLFFELLEKFFSFSMPEIRDSSKLSMELAKRTRFLEFILKEELSEENQEIIRFYEAFRQELIEELTKERFADLYAQTIAYGLFAARMKVKNGFKKELAWKFIPESLPLLREIFYSFTGPNLPESLAWVVDEIAQLLQKADIPSILCEFKTTKWEEDPIIHFYETFLATYNPKERERLGVYYTPLPVVSYIVSSIHSLLKDKFKKPEGLATKDVTLLDPAAGTLTFIVQAIKQVKKELEEKNKTGLIKSYIEEHILPHFYAFEILMAPYTVGHFKVSMVLEEMGYKFKKDERFRFYLTNTLEMKEPGGLSFLIDLTKEGQKAKEIKEKVPILVILGNPPYSVSSENKSQFIENLMEDYKREVRQERNIQPLSDDYIKFIRFDHWKIEQAGIGIIGIISNNSYLSGIIHRGMRRKLLETFDEIYILNLHGSSRIGEKTPEGGKDENVFDIQQGVSIALYVKPEKPTGKKKVYYADLWGLREEKYKYLFKNDVVSTKWQEIKPTSPYYFFVPKDFALQAEYEQFWKVTEIFRKWSSGVTTHRDHFVVGFTKEEIVQRLRIFMGNLADDLVGQSLNLKDTGTWKLARARQKIRSQEAEDKIYPYAYRPFDTRFICYEPTLIDRPRLPFMNNLKKENIALLCMREIVIESGFSHIFVSDEISDRRIFLSNRGAPYFFPLYLYPDKPKGELFKEEETKSKRIPNFTNEFLQAIKECLGTEPTPEKIFYYIYAVLCSPTYRKRYEEFLKIDFPRIPLPTDNNYFNALSNLGKELVDLHLLKHPALDQSEIGFPKGNSNIVEKVSYDENTKRVYINKKQYFEGIPKKVWEYHIGAYQVMQKYLKDRKKRKLSLDEINHYMKVAKAIRLTIELQERIDEFIYAIS</sequence>
<dbReference type="InterPro" id="IPR041635">
    <property type="entry name" value="Type_ISP_LLaBIII_C"/>
</dbReference>
<dbReference type="Gene3D" id="3.40.50.150">
    <property type="entry name" value="Vaccinia Virus protein VP39"/>
    <property type="match status" value="1"/>
</dbReference>
<keyword evidence="10" id="KW-1185">Reference proteome</keyword>
<evidence type="ECO:0000256" key="3">
    <source>
        <dbReference type="ARBA" id="ARBA00022603"/>
    </source>
</evidence>
<dbReference type="GO" id="GO:0003677">
    <property type="term" value="F:DNA binding"/>
    <property type="evidence" value="ECO:0007669"/>
    <property type="project" value="InterPro"/>
</dbReference>
<dbReference type="EMBL" id="CP013015">
    <property type="protein sequence ID" value="AMM40126.1"/>
    <property type="molecule type" value="Genomic_DNA"/>
</dbReference>
<evidence type="ECO:0000313" key="9">
    <source>
        <dbReference type="EMBL" id="AMM40126.1"/>
    </source>
</evidence>
<evidence type="ECO:0000259" key="8">
    <source>
        <dbReference type="Pfam" id="PF18135"/>
    </source>
</evidence>
<dbReference type="REBASE" id="139598">
    <property type="entry name" value="DauHS1ORF320P"/>
</dbReference>
<dbReference type="InterPro" id="IPR050953">
    <property type="entry name" value="N4_N6_ade-DNA_methylase"/>
</dbReference>
<evidence type="ECO:0000256" key="4">
    <source>
        <dbReference type="ARBA" id="ARBA00022679"/>
    </source>
</evidence>
<dbReference type="Proteomes" id="UP000070560">
    <property type="component" value="Chromosome"/>
</dbReference>
<dbReference type="PANTHER" id="PTHR33841:SF1">
    <property type="entry name" value="DNA METHYLTRANSFERASE A"/>
    <property type="match status" value="1"/>
</dbReference>
<dbReference type="Pfam" id="PF18135">
    <property type="entry name" value="Type_ISP_C"/>
    <property type="match status" value="1"/>
</dbReference>
<dbReference type="GO" id="GO:0008170">
    <property type="term" value="F:N-methyltransferase activity"/>
    <property type="evidence" value="ECO:0007669"/>
    <property type="project" value="InterPro"/>
</dbReference>
<organism evidence="9 10">
    <name type="scientific">Desulfofervidus auxilii</name>
    <dbReference type="NCBI Taxonomy" id="1621989"/>
    <lineage>
        <taxon>Bacteria</taxon>
        <taxon>Pseudomonadati</taxon>
        <taxon>Thermodesulfobacteriota</taxon>
        <taxon>Candidatus Desulfofervidia</taxon>
        <taxon>Candidatus Desulfofervidales</taxon>
        <taxon>Candidatus Desulfofervidaceae</taxon>
        <taxon>Candidatus Desulfofervidus</taxon>
    </lineage>
</organism>
<dbReference type="RefSeq" id="WP_245670010.1">
    <property type="nucleotide sequence ID" value="NZ_CP013015.1"/>
</dbReference>
<dbReference type="PANTHER" id="PTHR33841">
    <property type="entry name" value="DNA METHYLTRANSFERASE YEEA-RELATED"/>
    <property type="match status" value="1"/>
</dbReference>